<evidence type="ECO:0008006" key="3">
    <source>
        <dbReference type="Google" id="ProtNLM"/>
    </source>
</evidence>
<gene>
    <name evidence="1" type="ORF">SAMN03080598_01597</name>
</gene>
<accession>A0A1H5V9G2</accession>
<dbReference type="PIRSF" id="PIRSF039032">
    <property type="entry name" value="HigB-2"/>
    <property type="match status" value="1"/>
</dbReference>
<keyword evidence="2" id="KW-1185">Reference proteome</keyword>
<evidence type="ECO:0000313" key="2">
    <source>
        <dbReference type="Proteomes" id="UP000236736"/>
    </source>
</evidence>
<dbReference type="AlphaFoldDB" id="A0A1H5V9G2"/>
<sequence length="109" mass="12563">MSFEIIAIDEFQKELKKLLKKYPSLKEEIFQLGNSLMENPKQGKPIGKDCYKIRLQIKSKGKGKSSGGRIITHVFFSGQTVFLLTIYDKSEKENISEVRINELLKKLKI</sequence>
<proteinExistence type="predicted"/>
<protein>
    <recommendedName>
        <fullName evidence="3">mRNA-degrading endonuclease RelE, toxin component of the RelBE toxin-antitoxin system</fullName>
    </recommendedName>
</protein>
<organism evidence="1 2">
    <name type="scientific">Algoriphagus boritolerans DSM 17298 = JCM 18970</name>
    <dbReference type="NCBI Taxonomy" id="1120964"/>
    <lineage>
        <taxon>Bacteria</taxon>
        <taxon>Pseudomonadati</taxon>
        <taxon>Bacteroidota</taxon>
        <taxon>Cytophagia</taxon>
        <taxon>Cytophagales</taxon>
        <taxon>Cyclobacteriaceae</taxon>
        <taxon>Algoriphagus</taxon>
    </lineage>
</organism>
<name>A0A1H5V9G2_9BACT</name>
<dbReference type="EMBL" id="FNVR01000006">
    <property type="protein sequence ID" value="SEF83834.1"/>
    <property type="molecule type" value="Genomic_DNA"/>
</dbReference>
<dbReference type="OrthoDB" id="1364255at2"/>
<evidence type="ECO:0000313" key="1">
    <source>
        <dbReference type="EMBL" id="SEF83834.1"/>
    </source>
</evidence>
<dbReference type="RefSeq" id="WP_103924271.1">
    <property type="nucleotide sequence ID" value="NZ_FNVR01000006.1"/>
</dbReference>
<dbReference type="Proteomes" id="UP000236736">
    <property type="component" value="Unassembled WGS sequence"/>
</dbReference>
<dbReference type="InterPro" id="IPR009387">
    <property type="entry name" value="HigB-2"/>
</dbReference>
<reference evidence="2" key="1">
    <citation type="submission" date="2016-10" db="EMBL/GenBank/DDBJ databases">
        <authorList>
            <person name="Varghese N."/>
            <person name="Submissions S."/>
        </authorList>
    </citation>
    <scope>NUCLEOTIDE SEQUENCE [LARGE SCALE GENOMIC DNA]</scope>
    <source>
        <strain evidence="2">DSM 17298</strain>
    </source>
</reference>